<dbReference type="GO" id="GO:0004527">
    <property type="term" value="F:exonuclease activity"/>
    <property type="evidence" value="ECO:0007669"/>
    <property type="project" value="UniProtKB-KW"/>
</dbReference>
<dbReference type="PANTHER" id="PTHR13315:SF4">
    <property type="entry name" value="METALLOPHOSPHOESTERASE, ISOFORM E"/>
    <property type="match status" value="1"/>
</dbReference>
<protein>
    <submittedName>
        <fullName evidence="7">Putative cell division control protein/ dna repair exonuclease</fullName>
    </submittedName>
</protein>
<dbReference type="InterPro" id="IPR004843">
    <property type="entry name" value="Calcineurin-like_PHP"/>
</dbReference>
<dbReference type="SUPFAM" id="SSF56300">
    <property type="entry name" value="Metallo-dependent phosphatases"/>
    <property type="match status" value="1"/>
</dbReference>
<keyword evidence="7" id="KW-0132">Cell division</keyword>
<comment type="subcellular location">
    <subcellularLocation>
        <location evidence="1">Membrane</location>
        <topology evidence="1">Multi-pass membrane protein</topology>
    </subcellularLocation>
</comment>
<accession>A0A131Y4D2</accession>
<dbReference type="InterPro" id="IPR029052">
    <property type="entry name" value="Metallo-depent_PP-like"/>
</dbReference>
<evidence type="ECO:0000313" key="7">
    <source>
        <dbReference type="EMBL" id="JAP73687.1"/>
    </source>
</evidence>
<evidence type="ECO:0000259" key="6">
    <source>
        <dbReference type="Pfam" id="PF00149"/>
    </source>
</evidence>
<dbReference type="EMBL" id="GEFM01002109">
    <property type="protein sequence ID" value="JAP73687.1"/>
    <property type="molecule type" value="mRNA"/>
</dbReference>
<dbReference type="FunFam" id="3.60.21.10:FF:000229">
    <property type="entry name" value="Protein CBG06090"/>
    <property type="match status" value="1"/>
</dbReference>
<name>A0A131Y4D2_IXORI</name>
<feature type="transmembrane region" description="Helical" evidence="5">
    <location>
        <begin position="320"/>
        <end position="341"/>
    </location>
</feature>
<feature type="domain" description="Calcineurin-like phosphoesterase" evidence="6">
    <location>
        <begin position="56"/>
        <end position="240"/>
    </location>
</feature>
<keyword evidence="7" id="KW-0540">Nuclease</keyword>
<dbReference type="Pfam" id="PF00149">
    <property type="entry name" value="Metallophos"/>
    <property type="match status" value="1"/>
</dbReference>
<dbReference type="GO" id="GO:0005783">
    <property type="term" value="C:endoplasmic reticulum"/>
    <property type="evidence" value="ECO:0007669"/>
    <property type="project" value="TreeGrafter"/>
</dbReference>
<evidence type="ECO:0000256" key="1">
    <source>
        <dbReference type="ARBA" id="ARBA00004141"/>
    </source>
</evidence>
<dbReference type="GO" id="GO:0051301">
    <property type="term" value="P:cell division"/>
    <property type="evidence" value="ECO:0007669"/>
    <property type="project" value="UniProtKB-KW"/>
</dbReference>
<dbReference type="GO" id="GO:0006506">
    <property type="term" value="P:GPI anchor biosynthetic process"/>
    <property type="evidence" value="ECO:0007669"/>
    <property type="project" value="InterPro"/>
</dbReference>
<dbReference type="AlphaFoldDB" id="A0A131Y4D2"/>
<proteinExistence type="evidence at transcript level"/>
<evidence type="ECO:0000256" key="3">
    <source>
        <dbReference type="ARBA" id="ARBA00022989"/>
    </source>
</evidence>
<keyword evidence="4 5" id="KW-0472">Membrane</keyword>
<evidence type="ECO:0000256" key="4">
    <source>
        <dbReference type="ARBA" id="ARBA00023136"/>
    </source>
</evidence>
<keyword evidence="7" id="KW-0131">Cell cycle</keyword>
<keyword evidence="2 5" id="KW-0812">Transmembrane</keyword>
<organism evidence="7">
    <name type="scientific">Ixodes ricinus</name>
    <name type="common">Common tick</name>
    <name type="synonym">Acarus ricinus</name>
    <dbReference type="NCBI Taxonomy" id="34613"/>
    <lineage>
        <taxon>Eukaryota</taxon>
        <taxon>Metazoa</taxon>
        <taxon>Ecdysozoa</taxon>
        <taxon>Arthropoda</taxon>
        <taxon>Chelicerata</taxon>
        <taxon>Arachnida</taxon>
        <taxon>Acari</taxon>
        <taxon>Parasitiformes</taxon>
        <taxon>Ixodida</taxon>
        <taxon>Ixodoidea</taxon>
        <taxon>Ixodidae</taxon>
        <taxon>Ixodinae</taxon>
        <taxon>Ixodes</taxon>
    </lineage>
</organism>
<keyword evidence="3 5" id="KW-1133">Transmembrane helix</keyword>
<dbReference type="PANTHER" id="PTHR13315">
    <property type="entry name" value="METALLO PHOSPHOESTERASE RELATED"/>
    <property type="match status" value="1"/>
</dbReference>
<keyword evidence="7" id="KW-0378">Hydrolase</keyword>
<feature type="transmembrane region" description="Helical" evidence="5">
    <location>
        <begin position="17"/>
        <end position="37"/>
    </location>
</feature>
<sequence length="360" mass="41176">MDISLRRDFYKRRRCRLLVLLVLLGYAVVFEWLIYLVHPLWNWPRLPAHNEVSVRLLLVADPQLLGRENTAPGPLGYVVRWDADRFIRKTHELAHYYFKPDVTIFLGDIFDEGEIANDRDFWSYVQRFLSVFSSVRFHQSVIVPGDNDIGGEVTAPLEKRIRRFNSYFRNDSITTYGGIDFIKVNYLTKSYAYRSHLRQLGRNLRVVLSHMALSSTYGLYGKEVMMDLDPDLIFAGHRHVSEHVAVRRRDGSVESLRLSFTDDRVAVRLNLSRQLVHEIEVPTCSYRMGTRSIGFGAAIIDPDRTLTYGVLWSPDRLLHLASHVVVLVASGLLLLLWAGMLHKCAACVGVRTCNAGGVKA</sequence>
<dbReference type="GO" id="GO:0016020">
    <property type="term" value="C:membrane"/>
    <property type="evidence" value="ECO:0007669"/>
    <property type="project" value="UniProtKB-SubCell"/>
</dbReference>
<dbReference type="CDD" id="cd08166">
    <property type="entry name" value="MPP_Cdc1_like_1"/>
    <property type="match status" value="1"/>
</dbReference>
<evidence type="ECO:0000256" key="5">
    <source>
        <dbReference type="SAM" id="Phobius"/>
    </source>
</evidence>
<dbReference type="InterPro" id="IPR033308">
    <property type="entry name" value="PGAP5/Cdc1/Ted1"/>
</dbReference>
<reference evidence="7" key="1">
    <citation type="submission" date="2016-02" db="EMBL/GenBank/DDBJ databases">
        <title>RNAseq analyses of the midgut from blood- or serum-fed Ixodes ricinus ticks.</title>
        <authorList>
            <person name="Perner J."/>
            <person name="Provaznik J."/>
            <person name="Schrenkova J."/>
            <person name="Urbanova V."/>
            <person name="Ribeiro J.M."/>
            <person name="Kopacek P."/>
        </authorList>
    </citation>
    <scope>NUCLEOTIDE SEQUENCE</scope>
    <source>
        <tissue evidence="7">Gut</tissue>
    </source>
</reference>
<keyword evidence="7" id="KW-0269">Exonuclease</keyword>
<dbReference type="Gene3D" id="3.60.21.10">
    <property type="match status" value="1"/>
</dbReference>
<evidence type="ECO:0000256" key="2">
    <source>
        <dbReference type="ARBA" id="ARBA00022692"/>
    </source>
</evidence>